<feature type="binding site" evidence="2">
    <location>
        <position position="63"/>
    </location>
    <ligand>
        <name>Fe cation</name>
        <dbReference type="ChEBI" id="CHEBI:24875"/>
    </ligand>
</feature>
<comment type="similarity">
    <text evidence="1 3">Belongs to the pirin family.</text>
</comment>
<proteinExistence type="inferred from homology"/>
<evidence type="ECO:0000259" key="4">
    <source>
        <dbReference type="Pfam" id="PF02678"/>
    </source>
</evidence>
<evidence type="ECO:0000256" key="3">
    <source>
        <dbReference type="RuleBase" id="RU003457"/>
    </source>
</evidence>
<dbReference type="OrthoDB" id="9780903at2"/>
<dbReference type="PANTHER" id="PTHR13903:SF8">
    <property type="entry name" value="PIRIN"/>
    <property type="match status" value="1"/>
</dbReference>
<dbReference type="GO" id="GO:0046872">
    <property type="term" value="F:metal ion binding"/>
    <property type="evidence" value="ECO:0007669"/>
    <property type="project" value="UniProtKB-KW"/>
</dbReference>
<comment type="cofactor">
    <cofactor evidence="2">
        <name>Fe cation</name>
        <dbReference type="ChEBI" id="CHEBI:24875"/>
    </cofactor>
    <text evidence="2">Binds 1 Fe cation per subunit.</text>
</comment>
<keyword evidence="7" id="KW-1185">Reference proteome</keyword>
<protein>
    <submittedName>
        <fullName evidence="6">Pirin family protein</fullName>
    </submittedName>
</protein>
<accession>A0A368LJP3</accession>
<feature type="binding site" evidence="2">
    <location>
        <position position="105"/>
    </location>
    <ligand>
        <name>Fe cation</name>
        <dbReference type="ChEBI" id="CHEBI:24875"/>
    </ligand>
</feature>
<dbReference type="AlphaFoldDB" id="A0A368LJP3"/>
<dbReference type="Pfam" id="PF05726">
    <property type="entry name" value="Pirin_C"/>
    <property type="match status" value="1"/>
</dbReference>
<dbReference type="EMBL" id="QPGL01000002">
    <property type="protein sequence ID" value="RCS70855.1"/>
    <property type="molecule type" value="Genomic_DNA"/>
</dbReference>
<dbReference type="SUPFAM" id="SSF51182">
    <property type="entry name" value="RmlC-like cupins"/>
    <property type="match status" value="1"/>
</dbReference>
<comment type="caution">
    <text evidence="6">The sequence shown here is derived from an EMBL/GenBank/DDBJ whole genome shotgun (WGS) entry which is preliminary data.</text>
</comment>
<dbReference type="Pfam" id="PF02678">
    <property type="entry name" value="Pirin"/>
    <property type="match status" value="1"/>
</dbReference>
<dbReference type="GeneID" id="303190385"/>
<feature type="domain" description="Pirin N-terminal" evidence="4">
    <location>
        <begin position="27"/>
        <end position="123"/>
    </location>
</feature>
<dbReference type="Gene3D" id="2.60.120.10">
    <property type="entry name" value="Jelly Rolls"/>
    <property type="match status" value="2"/>
</dbReference>
<dbReference type="RefSeq" id="WP_086963056.1">
    <property type="nucleotide sequence ID" value="NZ_AP018681.1"/>
</dbReference>
<evidence type="ECO:0000313" key="7">
    <source>
        <dbReference type="Proteomes" id="UP000252479"/>
    </source>
</evidence>
<dbReference type="InterPro" id="IPR014710">
    <property type="entry name" value="RmlC-like_jellyroll"/>
</dbReference>
<dbReference type="InterPro" id="IPR008778">
    <property type="entry name" value="Pirin_C_dom"/>
</dbReference>
<keyword evidence="2" id="KW-0408">Iron</keyword>
<organism evidence="6 7">
    <name type="scientific">Vibrio casei</name>
    <dbReference type="NCBI Taxonomy" id="673372"/>
    <lineage>
        <taxon>Bacteria</taxon>
        <taxon>Pseudomonadati</taxon>
        <taxon>Pseudomonadota</taxon>
        <taxon>Gammaproteobacteria</taxon>
        <taxon>Vibrionales</taxon>
        <taxon>Vibrionaceae</taxon>
        <taxon>Vibrio</taxon>
    </lineage>
</organism>
<dbReference type="InterPro" id="IPR003829">
    <property type="entry name" value="Pirin_N_dom"/>
</dbReference>
<evidence type="ECO:0000256" key="2">
    <source>
        <dbReference type="PIRSR" id="PIRSR006232-1"/>
    </source>
</evidence>
<dbReference type="CDD" id="cd02909">
    <property type="entry name" value="cupin_pirin_N"/>
    <property type="match status" value="1"/>
</dbReference>
<dbReference type="CDD" id="cd02247">
    <property type="entry name" value="cupin_pirin_C"/>
    <property type="match status" value="1"/>
</dbReference>
<evidence type="ECO:0000256" key="1">
    <source>
        <dbReference type="ARBA" id="ARBA00008416"/>
    </source>
</evidence>
<keyword evidence="2" id="KW-0479">Metal-binding</keyword>
<feature type="binding site" evidence="2">
    <location>
        <position position="107"/>
    </location>
    <ligand>
        <name>Fe cation</name>
        <dbReference type="ChEBI" id="CHEBI:24875"/>
    </ligand>
</feature>
<dbReference type="PIRSF" id="PIRSF006232">
    <property type="entry name" value="Pirin"/>
    <property type="match status" value="1"/>
</dbReference>
<evidence type="ECO:0000313" key="6">
    <source>
        <dbReference type="EMBL" id="RCS70855.1"/>
    </source>
</evidence>
<gene>
    <name evidence="6" type="ORF">CIK83_15780</name>
</gene>
<sequence>MSQLNQRPVHFVMQSQNTSDGDGVKIRRVAGFNNKYFSPFLMVDELKADDKKDYVGGFPPHPHRGIETLTYMMNGHFQHKDHMGNVGELRSGGAQWMAAGQGVIHSEMPIMEDGQLHGFQIWINQPARDKMKPAKYFDFQPESITEKFITETNLLRILSGDLVANGEPLQGPLTDTGVPATVADWKAQAGSTISLKIPSHHNALIYVYKGDVTVSDKSLKQSDFAIMKPITPLDNSHDEIEITSDSDTGLLIFVGEPIDEPVVHYGPFVMNSMDEINQAINDYQAGKFHQY</sequence>
<dbReference type="Proteomes" id="UP000252479">
    <property type="component" value="Unassembled WGS sequence"/>
</dbReference>
<dbReference type="InterPro" id="IPR012093">
    <property type="entry name" value="Pirin"/>
</dbReference>
<dbReference type="PANTHER" id="PTHR13903">
    <property type="entry name" value="PIRIN-RELATED"/>
    <property type="match status" value="1"/>
</dbReference>
<dbReference type="InterPro" id="IPR011051">
    <property type="entry name" value="RmlC_Cupin_sf"/>
</dbReference>
<reference evidence="6 7" key="1">
    <citation type="journal article" date="2017" name="Elife">
        <title>Extensive horizontal gene transfer in cheese-associated bacteria.</title>
        <authorList>
            <person name="Bonham K.S."/>
            <person name="Wolfe B.E."/>
            <person name="Dutton R.J."/>
        </authorList>
    </citation>
    <scope>NUCLEOTIDE SEQUENCE [LARGE SCALE GENOMIC DNA]</scope>
    <source>
        <strain evidence="6 7">JB196</strain>
    </source>
</reference>
<name>A0A368LJP3_9VIBR</name>
<feature type="domain" description="Pirin C-terminal" evidence="5">
    <location>
        <begin position="183"/>
        <end position="288"/>
    </location>
</feature>
<evidence type="ECO:0000259" key="5">
    <source>
        <dbReference type="Pfam" id="PF05726"/>
    </source>
</evidence>
<feature type="binding site" evidence="2">
    <location>
        <position position="61"/>
    </location>
    <ligand>
        <name>Fe cation</name>
        <dbReference type="ChEBI" id="CHEBI:24875"/>
    </ligand>
</feature>